<keyword evidence="2" id="KW-1185">Reference proteome</keyword>
<organism evidence="1 2">
    <name type="scientific">Marasmiellus scandens</name>
    <dbReference type="NCBI Taxonomy" id="2682957"/>
    <lineage>
        <taxon>Eukaryota</taxon>
        <taxon>Fungi</taxon>
        <taxon>Dikarya</taxon>
        <taxon>Basidiomycota</taxon>
        <taxon>Agaricomycotina</taxon>
        <taxon>Agaricomycetes</taxon>
        <taxon>Agaricomycetidae</taxon>
        <taxon>Agaricales</taxon>
        <taxon>Marasmiineae</taxon>
        <taxon>Omphalotaceae</taxon>
        <taxon>Marasmiellus</taxon>
    </lineage>
</organism>
<sequence>MSSNKSSLKKLVPVLNSNNFAFENYLKSTKRIRYINGKAKRPLTVSYLSTEYYLADLNSDDSENAPELIPVLDSEQQRMTIRIFMQNGCHELPLFFYLPLHPLINKPYQNLIAG</sequence>
<evidence type="ECO:0000313" key="2">
    <source>
        <dbReference type="Proteomes" id="UP001498398"/>
    </source>
</evidence>
<evidence type="ECO:0000313" key="1">
    <source>
        <dbReference type="EMBL" id="KAK7444547.1"/>
    </source>
</evidence>
<dbReference type="EMBL" id="JBANRG010000050">
    <property type="protein sequence ID" value="KAK7444547.1"/>
    <property type="molecule type" value="Genomic_DNA"/>
</dbReference>
<accession>A0ABR1IYC0</accession>
<comment type="caution">
    <text evidence="1">The sequence shown here is derived from an EMBL/GenBank/DDBJ whole genome shotgun (WGS) entry which is preliminary data.</text>
</comment>
<proteinExistence type="predicted"/>
<name>A0ABR1IYC0_9AGAR</name>
<dbReference type="Proteomes" id="UP001498398">
    <property type="component" value="Unassembled WGS sequence"/>
</dbReference>
<protein>
    <submittedName>
        <fullName evidence="1">Uncharacterized protein</fullName>
    </submittedName>
</protein>
<reference evidence="1 2" key="1">
    <citation type="submission" date="2024-01" db="EMBL/GenBank/DDBJ databases">
        <title>A draft genome for the cacao thread blight pathogen Marasmiellus scandens.</title>
        <authorList>
            <person name="Baruah I.K."/>
            <person name="Leung J."/>
            <person name="Bukari Y."/>
            <person name="Amoako-Attah I."/>
            <person name="Meinhardt L.W."/>
            <person name="Bailey B.A."/>
            <person name="Cohen S.P."/>
        </authorList>
    </citation>
    <scope>NUCLEOTIDE SEQUENCE [LARGE SCALE GENOMIC DNA]</scope>
    <source>
        <strain evidence="1 2">GH-19</strain>
    </source>
</reference>
<gene>
    <name evidence="1" type="ORF">VKT23_015225</name>
</gene>